<sequence length="51" mass="6091">MFDNYDDSLLYCRDLGIISETKPIRIANEIYREIIPRVLNRNLQDSIEEEC</sequence>
<dbReference type="Proteomes" id="UP000033428">
    <property type="component" value="Unassembled WGS sequence"/>
</dbReference>
<proteinExistence type="predicted"/>
<protein>
    <submittedName>
        <fullName evidence="1">Uncharacterized protein</fullName>
    </submittedName>
</protein>
<comment type="caution">
    <text evidence="1">The sequence shown here is derived from an EMBL/GenBank/DDBJ whole genome shotgun (WGS) entry which is preliminary data.</text>
</comment>
<accession>A0A0F0CQK8</accession>
<evidence type="ECO:0000313" key="2">
    <source>
        <dbReference type="Proteomes" id="UP000033428"/>
    </source>
</evidence>
<name>A0A0F0CQK8_9BACT</name>
<gene>
    <name evidence="1" type="ORF">OMAG_002416</name>
</gene>
<dbReference type="EMBL" id="JYNY01000497">
    <property type="protein sequence ID" value="KJJ83695.1"/>
    <property type="molecule type" value="Genomic_DNA"/>
</dbReference>
<evidence type="ECO:0000313" key="1">
    <source>
        <dbReference type="EMBL" id="KJJ83695.1"/>
    </source>
</evidence>
<organism evidence="1 2">
    <name type="scientific">Candidatus Omnitrophus magneticus</name>
    <dbReference type="NCBI Taxonomy" id="1609969"/>
    <lineage>
        <taxon>Bacteria</taxon>
        <taxon>Pseudomonadati</taxon>
        <taxon>Candidatus Omnitrophota</taxon>
        <taxon>Candidatus Omnitrophus</taxon>
    </lineage>
</organism>
<reference evidence="1 2" key="1">
    <citation type="submission" date="2015-02" db="EMBL/GenBank/DDBJ databases">
        <title>Single-cell genomics of uncultivated deep-branching MTB reveals a conserved set of magnetosome genes.</title>
        <authorList>
            <person name="Kolinko S."/>
            <person name="Richter M."/>
            <person name="Glockner F.O."/>
            <person name="Brachmann A."/>
            <person name="Schuler D."/>
        </authorList>
    </citation>
    <scope>NUCLEOTIDE SEQUENCE [LARGE SCALE GENOMIC DNA]</scope>
    <source>
        <strain evidence="1">SKK-01</strain>
    </source>
</reference>
<dbReference type="AlphaFoldDB" id="A0A0F0CQK8"/>
<keyword evidence="2" id="KW-1185">Reference proteome</keyword>